<evidence type="ECO:0000313" key="2">
    <source>
        <dbReference type="Proteomes" id="UP000053070"/>
    </source>
</evidence>
<evidence type="ECO:0000313" key="1">
    <source>
        <dbReference type="EMBL" id="KLE31175.1"/>
    </source>
</evidence>
<comment type="caution">
    <text evidence="1">The sequence shown here is derived from an EMBL/GenBank/DDBJ whole genome shotgun (WGS) entry which is preliminary data.</text>
</comment>
<dbReference type="AlphaFoldDB" id="A0A0G9MKG7"/>
<dbReference type="EMBL" id="LBHC01000003">
    <property type="protein sequence ID" value="KLE31175.1"/>
    <property type="molecule type" value="Genomic_DNA"/>
</dbReference>
<gene>
    <name evidence="1" type="ORF">AAW01_13225</name>
</gene>
<organism evidence="1 2">
    <name type="scientific">Aurantiacibacter gangjinensis</name>
    <dbReference type="NCBI Taxonomy" id="502682"/>
    <lineage>
        <taxon>Bacteria</taxon>
        <taxon>Pseudomonadati</taxon>
        <taxon>Pseudomonadota</taxon>
        <taxon>Alphaproteobacteria</taxon>
        <taxon>Sphingomonadales</taxon>
        <taxon>Erythrobacteraceae</taxon>
        <taxon>Aurantiacibacter</taxon>
    </lineage>
</organism>
<dbReference type="PATRIC" id="fig|502682.8.peg.2697"/>
<dbReference type="RefSeq" id="WP_047007884.1">
    <property type="nucleotide sequence ID" value="NZ_CP018098.1"/>
</dbReference>
<dbReference type="Proteomes" id="UP000053070">
    <property type="component" value="Unassembled WGS sequence"/>
</dbReference>
<proteinExistence type="predicted"/>
<keyword evidence="2" id="KW-1185">Reference proteome</keyword>
<dbReference type="OrthoDB" id="3397773at2"/>
<accession>A0A0G9MKG7</accession>
<name>A0A0G9MKG7_9SPHN</name>
<protein>
    <submittedName>
        <fullName evidence="1">Uncharacterized protein</fullName>
    </submittedName>
</protein>
<dbReference type="KEGG" id="egn:BMF35_b0184"/>
<sequence>MTAPATIAEDPHWLPHALDVAGQRIHFVRIARDRLSATGFLADVTDEEIADEAWLSFADVQAMTVETGPIHFIFHSAFCRSTLLARAMNMDGVSVGMAEPQIVTQLAGAGDAAQGLVKPVCNLLSRPWPDARAVFVKPTNHANMLIPALMAARPDAKAVLMTNPLESFLRSVDRRALMGRRWGRQLYLEVMGYAGMDFGMDGREQFSMTDLQAAGLAWFLSQRLFAGLVGSNEGKRFRILDGDRFNAERSRTIEAVLDFAGLQADASAISAVMDGPIFAKHAKLGGAFADPQKIAEASPSFQQECEQVAEWIGMIAQQAGLDVPVKQTLF</sequence>
<reference evidence="1 2" key="1">
    <citation type="submission" date="2015-04" db="EMBL/GenBank/DDBJ databases">
        <title>The draft genome sequence of Erythrobacr gangjinensis K7-2.</title>
        <authorList>
            <person name="Zhuang L."/>
            <person name="Liu Y."/>
            <person name="Shao Z."/>
        </authorList>
    </citation>
    <scope>NUCLEOTIDE SEQUENCE [LARGE SCALE GENOMIC DNA]</scope>
    <source>
        <strain evidence="1 2">K7-2</strain>
    </source>
</reference>